<dbReference type="InterPro" id="IPR023827">
    <property type="entry name" value="Peptidase_S8_Asp-AS"/>
</dbReference>
<dbReference type="AlphaFoldDB" id="A0A151GM70"/>
<gene>
    <name evidence="12" type="ORF">DCS_05134</name>
</gene>
<dbReference type="STRING" id="98403.A0A151GM70"/>
<dbReference type="Pfam" id="PF05922">
    <property type="entry name" value="Inhibitor_I9"/>
    <property type="match status" value="1"/>
</dbReference>
<dbReference type="InterPro" id="IPR050131">
    <property type="entry name" value="Peptidase_S8_subtilisin-like"/>
</dbReference>
<feature type="active site" description="Charge relay system" evidence="6">
    <location>
        <position position="191"/>
    </location>
</feature>
<dbReference type="InParanoid" id="A0A151GM70"/>
<evidence type="ECO:0000313" key="13">
    <source>
        <dbReference type="Proteomes" id="UP000076580"/>
    </source>
</evidence>
<keyword evidence="13" id="KW-1185">Reference proteome</keyword>
<feature type="signal peptide" evidence="9">
    <location>
        <begin position="1"/>
        <end position="20"/>
    </location>
</feature>
<dbReference type="InterPro" id="IPR036852">
    <property type="entry name" value="Peptidase_S8/S53_dom_sf"/>
</dbReference>
<dbReference type="PROSITE" id="PS51892">
    <property type="entry name" value="SUBTILASE"/>
    <property type="match status" value="1"/>
</dbReference>
<dbReference type="Gene3D" id="3.30.70.80">
    <property type="entry name" value="Peptidase S8 propeptide/proteinase inhibitor I9"/>
    <property type="match status" value="1"/>
</dbReference>
<dbReference type="InterPro" id="IPR022398">
    <property type="entry name" value="Peptidase_S8_His-AS"/>
</dbReference>
<dbReference type="Proteomes" id="UP000076580">
    <property type="component" value="Chromosome 02"/>
</dbReference>
<feature type="active site" description="Charge relay system" evidence="6">
    <location>
        <position position="160"/>
    </location>
</feature>
<feature type="chain" id="PRO_5007580694" evidence="9">
    <location>
        <begin position="21"/>
        <end position="408"/>
    </location>
</feature>
<evidence type="ECO:0000256" key="3">
    <source>
        <dbReference type="ARBA" id="ARBA00022729"/>
    </source>
</evidence>
<dbReference type="GO" id="GO:0006508">
    <property type="term" value="P:proteolysis"/>
    <property type="evidence" value="ECO:0007669"/>
    <property type="project" value="UniProtKB-KW"/>
</dbReference>
<keyword evidence="4 6" id="KW-0378">Hydrolase</keyword>
<evidence type="ECO:0000256" key="8">
    <source>
        <dbReference type="SAM" id="MobiDB-lite"/>
    </source>
</evidence>
<evidence type="ECO:0000256" key="7">
    <source>
        <dbReference type="RuleBase" id="RU003355"/>
    </source>
</evidence>
<comment type="caution">
    <text evidence="12">The sequence shown here is derived from an EMBL/GenBank/DDBJ whole genome shotgun (WGS) entry which is preliminary data.</text>
</comment>
<feature type="compositionally biased region" description="Polar residues" evidence="8">
    <location>
        <begin position="391"/>
        <end position="408"/>
    </location>
</feature>
<protein>
    <submittedName>
        <fullName evidence="12">Peptidase S8</fullName>
    </submittedName>
</protein>
<evidence type="ECO:0000256" key="9">
    <source>
        <dbReference type="SAM" id="SignalP"/>
    </source>
</evidence>
<dbReference type="GeneID" id="63717777"/>
<dbReference type="InterPro" id="IPR000209">
    <property type="entry name" value="Peptidase_S8/S53_dom"/>
</dbReference>
<evidence type="ECO:0000256" key="2">
    <source>
        <dbReference type="ARBA" id="ARBA00022670"/>
    </source>
</evidence>
<evidence type="ECO:0000256" key="4">
    <source>
        <dbReference type="ARBA" id="ARBA00022801"/>
    </source>
</evidence>
<evidence type="ECO:0000256" key="6">
    <source>
        <dbReference type="PROSITE-ProRule" id="PRU01240"/>
    </source>
</evidence>
<name>A0A151GM70_DRECN</name>
<dbReference type="Pfam" id="PF00082">
    <property type="entry name" value="Peptidase_S8"/>
    <property type="match status" value="1"/>
</dbReference>
<dbReference type="Gene3D" id="3.40.50.200">
    <property type="entry name" value="Peptidase S8/S53 domain"/>
    <property type="match status" value="1"/>
</dbReference>
<dbReference type="PANTHER" id="PTHR43806:SF58">
    <property type="entry name" value="ALKALINE PROTEASE 1-RELATED"/>
    <property type="match status" value="1"/>
</dbReference>
<dbReference type="InterPro" id="IPR037045">
    <property type="entry name" value="S8pro/Inhibitor_I9_sf"/>
</dbReference>
<dbReference type="InterPro" id="IPR034193">
    <property type="entry name" value="PCSK9_ProteinaseK-like"/>
</dbReference>
<evidence type="ECO:0000256" key="5">
    <source>
        <dbReference type="ARBA" id="ARBA00022825"/>
    </source>
</evidence>
<dbReference type="InterPro" id="IPR010259">
    <property type="entry name" value="S8pro/Inhibitor_I9"/>
</dbReference>
<dbReference type="EMBL" id="LAYC01000002">
    <property type="protein sequence ID" value="KYK58121.1"/>
    <property type="molecule type" value="Genomic_DNA"/>
</dbReference>
<organism evidence="12 13">
    <name type="scientific">Drechmeria coniospora</name>
    <name type="common">Nematophagous fungus</name>
    <name type="synonym">Meria coniospora</name>
    <dbReference type="NCBI Taxonomy" id="98403"/>
    <lineage>
        <taxon>Eukaryota</taxon>
        <taxon>Fungi</taxon>
        <taxon>Dikarya</taxon>
        <taxon>Ascomycota</taxon>
        <taxon>Pezizomycotina</taxon>
        <taxon>Sordariomycetes</taxon>
        <taxon>Hypocreomycetidae</taxon>
        <taxon>Hypocreales</taxon>
        <taxon>Ophiocordycipitaceae</taxon>
        <taxon>Drechmeria</taxon>
    </lineage>
</organism>
<evidence type="ECO:0000313" key="12">
    <source>
        <dbReference type="EMBL" id="KYK58121.1"/>
    </source>
</evidence>
<feature type="region of interest" description="Disordered" evidence="8">
    <location>
        <begin position="388"/>
        <end position="408"/>
    </location>
</feature>
<feature type="domain" description="Peptidase S8/S53" evidence="10">
    <location>
        <begin position="152"/>
        <end position="364"/>
    </location>
</feature>
<proteinExistence type="inferred from homology"/>
<keyword evidence="2 6" id="KW-0645">Protease</keyword>
<dbReference type="RefSeq" id="XP_040657473.1">
    <property type="nucleotide sequence ID" value="XM_040802440.1"/>
</dbReference>
<dbReference type="PROSITE" id="PS00137">
    <property type="entry name" value="SUBTILASE_HIS"/>
    <property type="match status" value="1"/>
</dbReference>
<accession>A0A151GM70</accession>
<dbReference type="GO" id="GO:0005576">
    <property type="term" value="C:extracellular region"/>
    <property type="evidence" value="ECO:0007669"/>
    <property type="project" value="UniProtKB-ARBA"/>
</dbReference>
<dbReference type="PRINTS" id="PR00723">
    <property type="entry name" value="SUBTILISIN"/>
</dbReference>
<dbReference type="PANTHER" id="PTHR43806">
    <property type="entry name" value="PEPTIDASE S8"/>
    <property type="match status" value="1"/>
</dbReference>
<dbReference type="GO" id="GO:0004252">
    <property type="term" value="F:serine-type endopeptidase activity"/>
    <property type="evidence" value="ECO:0007669"/>
    <property type="project" value="UniProtKB-UniRule"/>
</dbReference>
<comment type="similarity">
    <text evidence="1 6 7">Belongs to the peptidase S8 family.</text>
</comment>
<sequence>MVGVKTVAALLLAALPFGTSSPVPVAAPGGSNKYIVKLKDGIRSRELATHLEWVNDVHARSIGRRHLDLSGLDKKFEIGNFNAYSGAFDDATIEEIRNKPEVSYVEPDQVWTLFETAMQNKKTQFNSTYGLATLSHRKPGSRNYVYDSSAGEGGYVYVIDSGVNIDHVEFQGRATRGYNAAGGEFIDGIGHGTHVSGVVAGKRFGVAKKANIIDVKVFMDHSSQTSTILDGFQWAVADIAAKGRRGRAVINMSLGGIISEAFDEAVENAFQSGILSIVAAGNEYQDASNLSPARAPNALTVGAVDEDWLAWRGFGSQGSNYGPAVDIHAPGKDILSSWIGSTTATRSDTGTSMAAPHVAGLAIYLAILEGITDPAALTSRIKELGTRDSTENLPKNTVNLLANNGSED</sequence>
<dbReference type="FunFam" id="3.40.50.200:FF:000007">
    <property type="entry name" value="Subtilisin-like serine protease"/>
    <property type="match status" value="1"/>
</dbReference>
<dbReference type="CDD" id="cd04077">
    <property type="entry name" value="Peptidases_S8_PCSK9_ProteinaseK_like"/>
    <property type="match status" value="1"/>
</dbReference>
<feature type="active site" description="Charge relay system" evidence="6">
    <location>
        <position position="352"/>
    </location>
</feature>
<evidence type="ECO:0000256" key="1">
    <source>
        <dbReference type="ARBA" id="ARBA00011073"/>
    </source>
</evidence>
<reference evidence="12 13" key="1">
    <citation type="journal article" date="2016" name="Sci. Rep.">
        <title>Insights into Adaptations to a Near-Obligate Nematode Endoparasitic Lifestyle from the Finished Genome of Drechmeria coniospora.</title>
        <authorList>
            <person name="Zhang L."/>
            <person name="Zhou Z."/>
            <person name="Guo Q."/>
            <person name="Fokkens L."/>
            <person name="Miskei M."/>
            <person name="Pocsi I."/>
            <person name="Zhang W."/>
            <person name="Chen M."/>
            <person name="Wang L."/>
            <person name="Sun Y."/>
            <person name="Donzelli B.G."/>
            <person name="Gibson D.M."/>
            <person name="Nelson D.R."/>
            <person name="Luo J.G."/>
            <person name="Rep M."/>
            <person name="Liu H."/>
            <person name="Yang S."/>
            <person name="Wang J."/>
            <person name="Krasnoff S.B."/>
            <person name="Xu Y."/>
            <person name="Molnar I."/>
            <person name="Lin M."/>
        </authorList>
    </citation>
    <scope>NUCLEOTIDE SEQUENCE [LARGE SCALE GENOMIC DNA]</scope>
    <source>
        <strain evidence="12 13">ARSEF 6962</strain>
    </source>
</reference>
<dbReference type="OrthoDB" id="206201at2759"/>
<dbReference type="InterPro" id="IPR015500">
    <property type="entry name" value="Peptidase_S8_subtilisin-rel"/>
</dbReference>
<dbReference type="SUPFAM" id="SSF52743">
    <property type="entry name" value="Subtilisin-like"/>
    <property type="match status" value="1"/>
</dbReference>
<dbReference type="PROSITE" id="PS00136">
    <property type="entry name" value="SUBTILASE_ASP"/>
    <property type="match status" value="1"/>
</dbReference>
<dbReference type="PROSITE" id="PS00138">
    <property type="entry name" value="SUBTILASE_SER"/>
    <property type="match status" value="1"/>
</dbReference>
<dbReference type="InterPro" id="IPR023828">
    <property type="entry name" value="Peptidase_S8_Ser-AS"/>
</dbReference>
<evidence type="ECO:0000259" key="10">
    <source>
        <dbReference type="Pfam" id="PF00082"/>
    </source>
</evidence>
<keyword evidence="3 9" id="KW-0732">Signal</keyword>
<keyword evidence="5 6" id="KW-0720">Serine protease</keyword>
<feature type="domain" description="Inhibitor I9" evidence="11">
    <location>
        <begin position="33"/>
        <end position="113"/>
    </location>
</feature>
<evidence type="ECO:0000259" key="11">
    <source>
        <dbReference type="Pfam" id="PF05922"/>
    </source>
</evidence>